<feature type="binding site" evidence="9">
    <location>
        <position position="69"/>
    </location>
    <ligand>
        <name>ATP</name>
        <dbReference type="ChEBI" id="CHEBI:30616"/>
    </ligand>
</feature>
<sequence>MSEPENVVDPTVQSEEEQLDRTLRPRTLQDYIGQEQVRANLNILLEAARRRGEPVEHVLLSGPPGLGKTTLANIIANELGVSIKTSSGPAIDHAGALASILTNLNDRDVLFLDEIHRLNKVVEEALYPAMEDFTFDIVLGKGAGATSARLPLAHFTCVGATTRQGLLSGPMRDRFGAAFRLEFYSEPELERIVRRSARLLELQIEPSAATELARRSRGTPRIANRLLRRVRDYAQVRAEGVATQEVTIRTLEMLDVDELGLEALDRRLLETVIHNFRGGPVGLDTIATSLAEEPETIEDVHEPFLIQCGLLARTARGRVVTELAYQHLGLTPPASNPAQQTLL</sequence>
<feature type="binding site" evidence="9">
    <location>
        <position position="23"/>
    </location>
    <ligand>
        <name>ATP</name>
        <dbReference type="ChEBI" id="CHEBI:30616"/>
    </ligand>
</feature>
<evidence type="ECO:0000256" key="4">
    <source>
        <dbReference type="ARBA" id="ARBA00022801"/>
    </source>
</evidence>
<comment type="caution">
    <text evidence="9">Lacks conserved residue(s) required for the propagation of feature annotation.</text>
</comment>
<dbReference type="InterPro" id="IPR036390">
    <property type="entry name" value="WH_DNA-bd_sf"/>
</dbReference>
<dbReference type="InterPro" id="IPR036388">
    <property type="entry name" value="WH-like_DNA-bd_sf"/>
</dbReference>
<feature type="binding site" evidence="9">
    <location>
        <position position="313"/>
    </location>
    <ligand>
        <name>DNA</name>
        <dbReference type="ChEBI" id="CHEBI:16991"/>
    </ligand>
</feature>
<evidence type="ECO:0000256" key="3">
    <source>
        <dbReference type="ARBA" id="ARBA00022763"/>
    </source>
</evidence>
<evidence type="ECO:0000256" key="2">
    <source>
        <dbReference type="ARBA" id="ARBA00022741"/>
    </source>
</evidence>
<feature type="region of interest" description="Small ATPAse domain (RuvB-S)" evidence="9">
    <location>
        <begin position="185"/>
        <end position="255"/>
    </location>
</feature>
<keyword evidence="12" id="KW-0347">Helicase</keyword>
<comment type="catalytic activity">
    <reaction evidence="9">
        <text>ATP + H2O = ADP + phosphate + H(+)</text>
        <dbReference type="Rhea" id="RHEA:13065"/>
        <dbReference type="ChEBI" id="CHEBI:15377"/>
        <dbReference type="ChEBI" id="CHEBI:15378"/>
        <dbReference type="ChEBI" id="CHEBI:30616"/>
        <dbReference type="ChEBI" id="CHEBI:43474"/>
        <dbReference type="ChEBI" id="CHEBI:456216"/>
    </reaction>
</comment>
<feature type="binding site" evidence="9">
    <location>
        <begin position="131"/>
        <end position="133"/>
    </location>
    <ligand>
        <name>ATP</name>
        <dbReference type="ChEBI" id="CHEBI:30616"/>
    </ligand>
</feature>
<proteinExistence type="inferred from homology"/>
<dbReference type="SUPFAM" id="SSF52540">
    <property type="entry name" value="P-loop containing nucleoside triphosphate hydrolases"/>
    <property type="match status" value="1"/>
</dbReference>
<feature type="region of interest" description="Large ATPase domain (RuvB-L)" evidence="9">
    <location>
        <begin position="4"/>
        <end position="184"/>
    </location>
</feature>
<feature type="binding site" evidence="9">
    <location>
        <position position="174"/>
    </location>
    <ligand>
        <name>ATP</name>
        <dbReference type="ChEBI" id="CHEBI:30616"/>
    </ligand>
</feature>
<comment type="subunit">
    <text evidence="9">Homohexamer. Forms an RuvA(8)-RuvB(12)-Holliday junction (HJ) complex. HJ DNA is sandwiched between 2 RuvA tetramers; dsDNA enters through RuvA and exits via RuvB. An RuvB hexamer assembles on each DNA strand where it exits the tetramer. Each RuvB hexamer is contacted by two RuvA subunits (via domain III) on 2 adjacent RuvB subunits; this complex drives branch migration. In the full resolvosome a probable DNA-RuvA(4)-RuvB(12)-RuvC(2) complex forms which resolves the HJ.</text>
</comment>
<dbReference type="InterPro" id="IPR008823">
    <property type="entry name" value="RuvB_wg_C"/>
</dbReference>
<feature type="region of interest" description="Head domain (RuvB-H)" evidence="9">
    <location>
        <begin position="258"/>
        <end position="343"/>
    </location>
</feature>
<evidence type="ECO:0000256" key="10">
    <source>
        <dbReference type="SAM" id="MobiDB-lite"/>
    </source>
</evidence>
<comment type="similarity">
    <text evidence="9">Belongs to the RuvB family.</text>
</comment>
<keyword evidence="7 9" id="KW-0233">DNA recombination</keyword>
<dbReference type="NCBIfam" id="NF000868">
    <property type="entry name" value="PRK00080.1"/>
    <property type="match status" value="1"/>
</dbReference>
<dbReference type="GO" id="GO:0009378">
    <property type="term" value="F:four-way junction helicase activity"/>
    <property type="evidence" value="ECO:0007669"/>
    <property type="project" value="InterPro"/>
</dbReference>
<dbReference type="GO" id="GO:0006281">
    <property type="term" value="P:DNA repair"/>
    <property type="evidence" value="ECO:0007669"/>
    <property type="project" value="UniProtKB-UniRule"/>
</dbReference>
<comment type="function">
    <text evidence="9">The RuvA-RuvB-RuvC complex processes Holliday junction (HJ) DNA during genetic recombination and DNA repair, while the RuvA-RuvB complex plays an important role in the rescue of blocked DNA replication forks via replication fork reversal (RFR). RuvA specifically binds to HJ cruciform DNA, conferring on it an open structure. The RuvB hexamer acts as an ATP-dependent pump, pulling dsDNA into and through the RuvAB complex. RuvB forms 2 homohexamers on either side of HJ DNA bound by 1 or 2 RuvA tetramers; 4 subunits per hexamer contact DNA at a time. Coordinated motions by a converter formed by DNA-disengaged RuvB subunits stimulates ATP hydrolysis and nucleotide exchange. Immobilization of the converter enables RuvB to convert the ATP-contained energy into a lever motion, pulling 2 nucleotides of DNA out of the RuvA tetramer per ATP hydrolyzed, thus driving DNA branch migration. The RuvB motors rotate together with the DNA substrate, which together with the progressing nucleotide cycle form the mechanistic basis for DNA recombination by continuous HJ branch migration. Branch migration allows RuvC to scan DNA until it finds its consensus sequence, where it cleaves and resolves cruciform DNA.</text>
</comment>
<comment type="subcellular location">
    <subcellularLocation>
        <location evidence="9">Cytoplasm</location>
    </subcellularLocation>
</comment>
<keyword evidence="6 9" id="KW-0238">DNA-binding</keyword>
<evidence type="ECO:0000256" key="9">
    <source>
        <dbReference type="HAMAP-Rule" id="MF_00016"/>
    </source>
</evidence>
<dbReference type="Proteomes" id="UP000620075">
    <property type="component" value="Unassembled WGS sequence"/>
</dbReference>
<evidence type="ECO:0000256" key="7">
    <source>
        <dbReference type="ARBA" id="ARBA00023172"/>
    </source>
</evidence>
<feature type="binding site" evidence="9">
    <location>
        <position position="221"/>
    </location>
    <ligand>
        <name>ATP</name>
        <dbReference type="ChEBI" id="CHEBI:30616"/>
    </ligand>
</feature>
<dbReference type="EMBL" id="JAEKNQ010000038">
    <property type="protein sequence ID" value="MBJ7603582.1"/>
    <property type="molecule type" value="Genomic_DNA"/>
</dbReference>
<keyword evidence="2 9" id="KW-0547">Nucleotide-binding</keyword>
<dbReference type="PANTHER" id="PTHR42848">
    <property type="match status" value="1"/>
</dbReference>
<dbReference type="SUPFAM" id="SSF46785">
    <property type="entry name" value="Winged helix' DNA-binding domain"/>
    <property type="match status" value="1"/>
</dbReference>
<dbReference type="RefSeq" id="WP_338179839.1">
    <property type="nucleotide sequence ID" value="NZ_JAEKNQ010000038.1"/>
</dbReference>
<dbReference type="Gene3D" id="1.10.10.10">
    <property type="entry name" value="Winged helix-like DNA-binding domain superfamily/Winged helix DNA-binding domain"/>
    <property type="match status" value="1"/>
</dbReference>
<feature type="binding site" evidence="9">
    <location>
        <position position="318"/>
    </location>
    <ligand>
        <name>DNA</name>
        <dbReference type="ChEBI" id="CHEBI:16991"/>
    </ligand>
</feature>
<dbReference type="GO" id="GO:0005737">
    <property type="term" value="C:cytoplasm"/>
    <property type="evidence" value="ECO:0007669"/>
    <property type="project" value="UniProtKB-SubCell"/>
</dbReference>
<dbReference type="InterPro" id="IPR008824">
    <property type="entry name" value="RuvB-like_N"/>
</dbReference>
<dbReference type="InterPro" id="IPR004605">
    <property type="entry name" value="DNA_helicase_Holl-junc_RuvB"/>
</dbReference>
<accession>A0A934KAJ0</accession>
<dbReference type="EC" id="3.6.4.-" evidence="9"/>
<evidence type="ECO:0000256" key="6">
    <source>
        <dbReference type="ARBA" id="ARBA00023125"/>
    </source>
</evidence>
<dbReference type="GO" id="GO:0005524">
    <property type="term" value="F:ATP binding"/>
    <property type="evidence" value="ECO:0007669"/>
    <property type="project" value="UniProtKB-UniRule"/>
</dbReference>
<dbReference type="GO" id="GO:0016787">
    <property type="term" value="F:hydrolase activity"/>
    <property type="evidence" value="ECO:0007669"/>
    <property type="project" value="UniProtKB-KW"/>
</dbReference>
<dbReference type="Pfam" id="PF05491">
    <property type="entry name" value="WHD_RuvB"/>
    <property type="match status" value="1"/>
</dbReference>
<dbReference type="InterPro" id="IPR041445">
    <property type="entry name" value="AAA_lid_4"/>
</dbReference>
<evidence type="ECO:0000256" key="5">
    <source>
        <dbReference type="ARBA" id="ARBA00022840"/>
    </source>
</evidence>
<comment type="caution">
    <text evidence="12">The sequence shown here is derived from an EMBL/GenBank/DDBJ whole genome shotgun (WGS) entry which is preliminary data.</text>
</comment>
<dbReference type="Pfam" id="PF17864">
    <property type="entry name" value="AAA_lid_4"/>
    <property type="match status" value="1"/>
</dbReference>
<dbReference type="GO" id="GO:0000400">
    <property type="term" value="F:four-way junction DNA binding"/>
    <property type="evidence" value="ECO:0007669"/>
    <property type="project" value="UniProtKB-UniRule"/>
</dbReference>
<dbReference type="AlphaFoldDB" id="A0A934KAJ0"/>
<dbReference type="GO" id="GO:0006310">
    <property type="term" value="P:DNA recombination"/>
    <property type="evidence" value="ECO:0007669"/>
    <property type="project" value="UniProtKB-UniRule"/>
</dbReference>
<keyword evidence="3 9" id="KW-0227">DNA damage</keyword>
<dbReference type="PANTHER" id="PTHR42848:SF1">
    <property type="entry name" value="HOLLIDAY JUNCTION BRANCH MIGRATION COMPLEX SUBUNIT RUVB"/>
    <property type="match status" value="1"/>
</dbReference>
<feature type="binding site" evidence="9">
    <location>
        <position position="69"/>
    </location>
    <ligand>
        <name>Mg(2+)</name>
        <dbReference type="ChEBI" id="CHEBI:18420"/>
    </ligand>
</feature>
<name>A0A934KAJ0_9BACT</name>
<evidence type="ECO:0000256" key="1">
    <source>
        <dbReference type="ARBA" id="ARBA00022490"/>
    </source>
</evidence>
<feature type="region of interest" description="Disordered" evidence="10">
    <location>
        <begin position="1"/>
        <end position="20"/>
    </location>
</feature>
<evidence type="ECO:0000259" key="11">
    <source>
        <dbReference type="SMART" id="SM00382"/>
    </source>
</evidence>
<feature type="binding site" evidence="9">
    <location>
        <position position="184"/>
    </location>
    <ligand>
        <name>ATP</name>
        <dbReference type="ChEBI" id="CHEBI:30616"/>
    </ligand>
</feature>
<evidence type="ECO:0000256" key="8">
    <source>
        <dbReference type="ARBA" id="ARBA00023204"/>
    </source>
</evidence>
<keyword evidence="4 9" id="KW-0378">Hydrolase</keyword>
<dbReference type="InterPro" id="IPR003593">
    <property type="entry name" value="AAA+_ATPase"/>
</dbReference>
<dbReference type="InterPro" id="IPR027417">
    <property type="entry name" value="P-loop_NTPase"/>
</dbReference>
<feature type="domain" description="AAA+ ATPase" evidence="11">
    <location>
        <begin position="54"/>
        <end position="185"/>
    </location>
</feature>
<keyword evidence="5 9" id="KW-0067">ATP-binding</keyword>
<organism evidence="12 13">
    <name type="scientific">Candidatus Dormiibacter inghamiae</name>
    <dbReference type="NCBI Taxonomy" id="3127013"/>
    <lineage>
        <taxon>Bacteria</taxon>
        <taxon>Bacillati</taxon>
        <taxon>Candidatus Dormiibacterota</taxon>
        <taxon>Candidatus Dormibacteria</taxon>
        <taxon>Candidatus Dormibacterales</taxon>
        <taxon>Candidatus Dormibacteraceae</taxon>
        <taxon>Candidatus Dormiibacter</taxon>
    </lineage>
</organism>
<dbReference type="CDD" id="cd00009">
    <property type="entry name" value="AAA"/>
    <property type="match status" value="1"/>
</dbReference>
<protein>
    <recommendedName>
        <fullName evidence="9">Holliday junction branch migration complex subunit RuvB</fullName>
        <ecNumber evidence="9">3.6.4.-</ecNumber>
    </recommendedName>
</protein>
<keyword evidence="8 9" id="KW-0234">DNA repair</keyword>
<feature type="binding site" evidence="9">
    <location>
        <position position="70"/>
    </location>
    <ligand>
        <name>ATP</name>
        <dbReference type="ChEBI" id="CHEBI:30616"/>
    </ligand>
</feature>
<feature type="binding site" evidence="9">
    <location>
        <position position="68"/>
    </location>
    <ligand>
        <name>ATP</name>
        <dbReference type="ChEBI" id="CHEBI:30616"/>
    </ligand>
</feature>
<evidence type="ECO:0000313" key="13">
    <source>
        <dbReference type="Proteomes" id="UP000620075"/>
    </source>
</evidence>
<dbReference type="Gene3D" id="1.10.8.60">
    <property type="match status" value="1"/>
</dbReference>
<dbReference type="NCBIfam" id="TIGR00635">
    <property type="entry name" value="ruvB"/>
    <property type="match status" value="1"/>
</dbReference>
<feature type="binding site" evidence="9">
    <location>
        <position position="24"/>
    </location>
    <ligand>
        <name>ATP</name>
        <dbReference type="ChEBI" id="CHEBI:30616"/>
    </ligand>
</feature>
<dbReference type="GO" id="GO:0048476">
    <property type="term" value="C:Holliday junction resolvase complex"/>
    <property type="evidence" value="ECO:0007669"/>
    <property type="project" value="UniProtKB-UniRule"/>
</dbReference>
<dbReference type="Gene3D" id="3.40.50.300">
    <property type="entry name" value="P-loop containing nucleotide triphosphate hydrolases"/>
    <property type="match status" value="1"/>
</dbReference>
<feature type="binding site" evidence="9">
    <location>
        <position position="65"/>
    </location>
    <ligand>
        <name>ATP</name>
        <dbReference type="ChEBI" id="CHEBI:30616"/>
    </ligand>
</feature>
<reference evidence="12 13" key="1">
    <citation type="submission" date="2020-10" db="EMBL/GenBank/DDBJ databases">
        <title>Ca. Dormibacterota MAGs.</title>
        <authorList>
            <person name="Montgomery K."/>
        </authorList>
    </citation>
    <scope>NUCLEOTIDE SEQUENCE [LARGE SCALE GENOMIC DNA]</scope>
    <source>
        <strain evidence="12">SC8811_S16_3</strain>
    </source>
</reference>
<gene>
    <name evidence="9 12" type="primary">ruvB</name>
    <name evidence="12" type="ORF">JF888_10395</name>
</gene>
<dbReference type="HAMAP" id="MF_00016">
    <property type="entry name" value="DNA_HJ_migration_RuvB"/>
    <property type="match status" value="1"/>
</dbReference>
<dbReference type="SMART" id="SM00382">
    <property type="entry name" value="AAA"/>
    <property type="match status" value="1"/>
</dbReference>
<dbReference type="Pfam" id="PF05496">
    <property type="entry name" value="RuvB_N"/>
    <property type="match status" value="1"/>
</dbReference>
<evidence type="ECO:0000313" key="12">
    <source>
        <dbReference type="EMBL" id="MBJ7603582.1"/>
    </source>
</evidence>
<keyword evidence="1 9" id="KW-0963">Cytoplasm</keyword>
<comment type="domain">
    <text evidence="9">Has 3 domains, the large (RuvB-L) and small ATPase (RuvB-S) domains and the C-terminal head (RuvB-H) domain. The head domain binds DNA, while the ATPase domains jointly bind ATP, ADP or are empty depending on the state of the subunit in the translocation cycle. During a single DNA translocation step the structure of each domain remains the same, but their relative positions change.</text>
</comment>